<dbReference type="Proteomes" id="UP000265614">
    <property type="component" value="Unassembled WGS sequence"/>
</dbReference>
<evidence type="ECO:0000259" key="1">
    <source>
        <dbReference type="PROSITE" id="PS50943"/>
    </source>
</evidence>
<dbReference type="OrthoDB" id="2679623at2"/>
<dbReference type="InterPro" id="IPR001387">
    <property type="entry name" value="Cro/C1-type_HTH"/>
</dbReference>
<dbReference type="PROSITE" id="PS50943">
    <property type="entry name" value="HTH_CROC1"/>
    <property type="match status" value="1"/>
</dbReference>
<dbReference type="InterPro" id="IPR010982">
    <property type="entry name" value="Lambda_DNA-bd_dom_sf"/>
</dbReference>
<sequence>MADSDDPGELARKIDRLFRTVHPRGRDEFSYREVSKAIEDNGGPTVSASYLHALRTGVKDNPTKRHLEGIAQFFGVSPAYFFDDELAAKIDAQLELLEAMRDAGIRHIALRAKELSPGAIDMIKELVDRTRQIEGVDEPPPSP</sequence>
<accession>A0A3A3YPC5</accession>
<dbReference type="RefSeq" id="WP_119952061.1">
    <property type="nucleotide sequence ID" value="NZ_QZEZ01000014.1"/>
</dbReference>
<name>A0A3A3YPC5_9ACTN</name>
<dbReference type="Gene3D" id="1.10.260.40">
    <property type="entry name" value="lambda repressor-like DNA-binding domains"/>
    <property type="match status" value="1"/>
</dbReference>
<protein>
    <submittedName>
        <fullName evidence="2">XRE family transcriptional regulator</fullName>
    </submittedName>
</protein>
<keyword evidence="3" id="KW-1185">Reference proteome</keyword>
<evidence type="ECO:0000313" key="3">
    <source>
        <dbReference type="Proteomes" id="UP000265614"/>
    </source>
</evidence>
<proteinExistence type="predicted"/>
<evidence type="ECO:0000313" key="2">
    <source>
        <dbReference type="EMBL" id="RJK92537.1"/>
    </source>
</evidence>
<dbReference type="EMBL" id="QZEZ01000014">
    <property type="protein sequence ID" value="RJK92537.1"/>
    <property type="molecule type" value="Genomic_DNA"/>
</dbReference>
<dbReference type="AlphaFoldDB" id="A0A3A3YPC5"/>
<reference evidence="2 3" key="1">
    <citation type="submission" date="2018-09" db="EMBL/GenBank/DDBJ databases">
        <title>YIM 75000 draft genome.</title>
        <authorList>
            <person name="Tang S."/>
            <person name="Feng Y."/>
        </authorList>
    </citation>
    <scope>NUCLEOTIDE SEQUENCE [LARGE SCALE GENOMIC DNA]</scope>
    <source>
        <strain evidence="2 3">YIM 75000</strain>
    </source>
</reference>
<feature type="domain" description="HTH cro/C1-type" evidence="1">
    <location>
        <begin position="46"/>
        <end position="81"/>
    </location>
</feature>
<gene>
    <name evidence="2" type="ORF">D5H78_18855</name>
</gene>
<comment type="caution">
    <text evidence="2">The sequence shown here is derived from an EMBL/GenBank/DDBJ whole genome shotgun (WGS) entry which is preliminary data.</text>
</comment>
<dbReference type="GO" id="GO:0003677">
    <property type="term" value="F:DNA binding"/>
    <property type="evidence" value="ECO:0007669"/>
    <property type="project" value="InterPro"/>
</dbReference>
<organism evidence="2 3">
    <name type="scientific">Vallicoccus soli</name>
    <dbReference type="NCBI Taxonomy" id="2339232"/>
    <lineage>
        <taxon>Bacteria</taxon>
        <taxon>Bacillati</taxon>
        <taxon>Actinomycetota</taxon>
        <taxon>Actinomycetes</taxon>
        <taxon>Motilibacterales</taxon>
        <taxon>Vallicoccaceae</taxon>
        <taxon>Vallicoccus</taxon>
    </lineage>
</organism>